<evidence type="ECO:0000313" key="2">
    <source>
        <dbReference type="Proteomes" id="UP000295294"/>
    </source>
</evidence>
<accession>A0A4P7LMB4</accession>
<evidence type="ECO:0008006" key="3">
    <source>
        <dbReference type="Google" id="ProtNLM"/>
    </source>
</evidence>
<proteinExistence type="predicted"/>
<evidence type="ECO:0000313" key="1">
    <source>
        <dbReference type="EMBL" id="QBY55969.1"/>
    </source>
</evidence>
<protein>
    <recommendedName>
        <fullName evidence="3">Preprotein translocase subunit SecA</fullName>
    </recommendedName>
</protein>
<sequence>MLSPHEIAALIVLGDAEGNRELDPADIGTLVERQLVRLEAATPERRQIRVTGKGRQLLDAISRGR</sequence>
<keyword evidence="1" id="KW-0614">Plasmid</keyword>
<organism evidence="1 2">
    <name type="scientific">Cupriavidus oxalaticus</name>
    <dbReference type="NCBI Taxonomy" id="96344"/>
    <lineage>
        <taxon>Bacteria</taxon>
        <taxon>Pseudomonadati</taxon>
        <taxon>Pseudomonadota</taxon>
        <taxon>Betaproteobacteria</taxon>
        <taxon>Burkholderiales</taxon>
        <taxon>Burkholderiaceae</taxon>
        <taxon>Cupriavidus</taxon>
    </lineage>
</organism>
<dbReference type="EMBL" id="CP038636">
    <property type="protein sequence ID" value="QBY55969.1"/>
    <property type="molecule type" value="Genomic_DNA"/>
</dbReference>
<reference evidence="1 2" key="1">
    <citation type="submission" date="2019-03" db="EMBL/GenBank/DDBJ databases">
        <title>Efficiently degradation of phenoxyalkanoic acid herbicides by Cupriavidus oxalaticus strain X32.</title>
        <authorList>
            <person name="Sheng X."/>
        </authorList>
    </citation>
    <scope>NUCLEOTIDE SEQUENCE [LARGE SCALE GENOMIC DNA]</scope>
    <source>
        <strain evidence="1 2">X32</strain>
        <plasmid evidence="1 2">unnamed1</plasmid>
    </source>
</reference>
<dbReference type="Proteomes" id="UP000295294">
    <property type="component" value="Plasmid unnamed1"/>
</dbReference>
<dbReference type="AlphaFoldDB" id="A0A4P7LMB4"/>
<dbReference type="KEGG" id="cox:E0W60_32880"/>
<dbReference type="OrthoDB" id="9034987at2"/>
<name>A0A4P7LMB4_9BURK</name>
<geneLocation type="plasmid" evidence="1">
    <name>unnamed1</name>
</geneLocation>
<gene>
    <name evidence="1" type="ORF">E0W60_32880</name>
</gene>